<keyword evidence="3" id="KW-0808">Transferase</keyword>
<name>A0A917WYM6_9BACI</name>
<dbReference type="EMBL" id="BMLG01000023">
    <property type="protein sequence ID" value="GGM40488.1"/>
    <property type="molecule type" value="Genomic_DNA"/>
</dbReference>
<dbReference type="InterPro" id="IPR029063">
    <property type="entry name" value="SAM-dependent_MTases_sf"/>
</dbReference>
<keyword evidence="2 10" id="KW-0489">Methyltransferase</keyword>
<dbReference type="GO" id="GO:0008170">
    <property type="term" value="F:N-methyltransferase activity"/>
    <property type="evidence" value="ECO:0007669"/>
    <property type="project" value="InterPro"/>
</dbReference>
<dbReference type="InterPro" id="IPR002941">
    <property type="entry name" value="DNA_methylase_N4/N6"/>
</dbReference>
<dbReference type="InterPro" id="IPR001091">
    <property type="entry name" value="RM_Methyltransferase"/>
</dbReference>
<gene>
    <name evidence="10" type="ORF">GCM10011351_28310</name>
</gene>
<dbReference type="RefSeq" id="WP_117156781.1">
    <property type="nucleotide sequence ID" value="NZ_BMLG01000023.1"/>
</dbReference>
<dbReference type="PROSITE" id="PS00093">
    <property type="entry name" value="N4_MTASE"/>
    <property type="match status" value="1"/>
</dbReference>
<keyword evidence="6" id="KW-0238">DNA-binding</keyword>
<dbReference type="SUPFAM" id="SSF53335">
    <property type="entry name" value="S-adenosyl-L-methionine-dependent methyltransferases"/>
    <property type="match status" value="3"/>
</dbReference>
<protein>
    <recommendedName>
        <fullName evidence="8">Methyltransferase</fullName>
        <ecNumber evidence="8">2.1.1.-</ecNumber>
    </recommendedName>
</protein>
<dbReference type="GO" id="GO:0015667">
    <property type="term" value="F:site-specific DNA-methyltransferase (cytosine-N4-specific) activity"/>
    <property type="evidence" value="ECO:0007669"/>
    <property type="project" value="UniProtKB-EC"/>
</dbReference>
<proteinExistence type="inferred from homology"/>
<evidence type="ECO:0000256" key="2">
    <source>
        <dbReference type="ARBA" id="ARBA00022603"/>
    </source>
</evidence>
<evidence type="ECO:0000256" key="5">
    <source>
        <dbReference type="ARBA" id="ARBA00022747"/>
    </source>
</evidence>
<evidence type="ECO:0000259" key="9">
    <source>
        <dbReference type="Pfam" id="PF01555"/>
    </source>
</evidence>
<feature type="domain" description="DNA methylase N-4/N-6" evidence="9">
    <location>
        <begin position="15"/>
        <end position="106"/>
    </location>
</feature>
<dbReference type="Gene3D" id="3.40.50.150">
    <property type="entry name" value="Vaccinia Virus protein VP39"/>
    <property type="match status" value="2"/>
</dbReference>
<dbReference type="AlphaFoldDB" id="A0A917WYM6"/>
<dbReference type="InterPro" id="IPR017985">
    <property type="entry name" value="MeTrfase_CN4_CS"/>
</dbReference>
<keyword evidence="11" id="KW-1185">Reference proteome</keyword>
<dbReference type="EC" id="2.1.1.-" evidence="8"/>
<dbReference type="OrthoDB" id="9800801at2"/>
<dbReference type="GO" id="GO:0032259">
    <property type="term" value="P:methylation"/>
    <property type="evidence" value="ECO:0007669"/>
    <property type="project" value="UniProtKB-KW"/>
</dbReference>
<comment type="caution">
    <text evidence="10">The sequence shown here is derived from an EMBL/GenBank/DDBJ whole genome shotgun (WGS) entry which is preliminary data.</text>
</comment>
<evidence type="ECO:0000256" key="7">
    <source>
        <dbReference type="ARBA" id="ARBA00049120"/>
    </source>
</evidence>
<organism evidence="10 11">
    <name type="scientific">Paraliobacillus quinghaiensis</name>
    <dbReference type="NCBI Taxonomy" id="470815"/>
    <lineage>
        <taxon>Bacteria</taxon>
        <taxon>Bacillati</taxon>
        <taxon>Bacillota</taxon>
        <taxon>Bacilli</taxon>
        <taxon>Bacillales</taxon>
        <taxon>Bacillaceae</taxon>
        <taxon>Paraliobacillus</taxon>
    </lineage>
</organism>
<reference evidence="10" key="2">
    <citation type="submission" date="2020-09" db="EMBL/GenBank/DDBJ databases">
        <authorList>
            <person name="Sun Q."/>
            <person name="Zhou Y."/>
        </authorList>
    </citation>
    <scope>NUCLEOTIDE SEQUENCE</scope>
    <source>
        <strain evidence="10">CGMCC 1.6333</strain>
    </source>
</reference>
<comment type="similarity">
    <text evidence="1">Belongs to the N(4)/N(6)-methyltransferase family. N(4) subfamily.</text>
</comment>
<evidence type="ECO:0000256" key="4">
    <source>
        <dbReference type="ARBA" id="ARBA00022691"/>
    </source>
</evidence>
<keyword evidence="4" id="KW-0949">S-adenosyl-L-methionine</keyword>
<evidence type="ECO:0000313" key="10">
    <source>
        <dbReference type="EMBL" id="GGM40488.1"/>
    </source>
</evidence>
<keyword evidence="5" id="KW-0680">Restriction system</keyword>
<evidence type="ECO:0000256" key="6">
    <source>
        <dbReference type="ARBA" id="ARBA00023125"/>
    </source>
</evidence>
<dbReference type="PRINTS" id="PR00508">
    <property type="entry name" value="S21N4MTFRASE"/>
</dbReference>
<dbReference type="Proteomes" id="UP000618460">
    <property type="component" value="Unassembled WGS sequence"/>
</dbReference>
<dbReference type="Pfam" id="PF01555">
    <property type="entry name" value="N6_N4_Mtase"/>
    <property type="match status" value="1"/>
</dbReference>
<evidence type="ECO:0000313" key="11">
    <source>
        <dbReference type="Proteomes" id="UP000618460"/>
    </source>
</evidence>
<dbReference type="GO" id="GO:0009307">
    <property type="term" value="P:DNA restriction-modification system"/>
    <property type="evidence" value="ECO:0007669"/>
    <property type="project" value="UniProtKB-KW"/>
</dbReference>
<accession>A0A917WYM6</accession>
<evidence type="ECO:0000256" key="1">
    <source>
        <dbReference type="ARBA" id="ARBA00010203"/>
    </source>
</evidence>
<comment type="catalytic activity">
    <reaction evidence="7">
        <text>a 2'-deoxycytidine in DNA + S-adenosyl-L-methionine = an N(4)-methyl-2'-deoxycytidine in DNA + S-adenosyl-L-homocysteine + H(+)</text>
        <dbReference type="Rhea" id="RHEA:16857"/>
        <dbReference type="Rhea" id="RHEA-COMP:11369"/>
        <dbReference type="Rhea" id="RHEA-COMP:13674"/>
        <dbReference type="ChEBI" id="CHEBI:15378"/>
        <dbReference type="ChEBI" id="CHEBI:57856"/>
        <dbReference type="ChEBI" id="CHEBI:59789"/>
        <dbReference type="ChEBI" id="CHEBI:85452"/>
        <dbReference type="ChEBI" id="CHEBI:137933"/>
        <dbReference type="EC" id="2.1.1.113"/>
    </reaction>
</comment>
<dbReference type="GO" id="GO:0003677">
    <property type="term" value="F:DNA binding"/>
    <property type="evidence" value="ECO:0007669"/>
    <property type="project" value="UniProtKB-KW"/>
</dbReference>
<reference evidence="10" key="1">
    <citation type="journal article" date="2014" name="Int. J. Syst. Evol. Microbiol.">
        <title>Complete genome sequence of Corynebacterium casei LMG S-19264T (=DSM 44701T), isolated from a smear-ripened cheese.</title>
        <authorList>
            <consortium name="US DOE Joint Genome Institute (JGI-PGF)"/>
            <person name="Walter F."/>
            <person name="Albersmeier A."/>
            <person name="Kalinowski J."/>
            <person name="Ruckert C."/>
        </authorList>
    </citation>
    <scope>NUCLEOTIDE SEQUENCE</scope>
    <source>
        <strain evidence="10">CGMCC 1.6333</strain>
    </source>
</reference>
<evidence type="ECO:0000256" key="8">
    <source>
        <dbReference type="RuleBase" id="RU362026"/>
    </source>
</evidence>
<evidence type="ECO:0000256" key="3">
    <source>
        <dbReference type="ARBA" id="ARBA00022679"/>
    </source>
</evidence>
<sequence>MKVLNNGKDKEQTNSNVEEVIECFNLPENEFIKDYDTFSIMEKKVTDYTHIMHKYPSKYIPQVPRWAIEQFSNEGDIVLDPFLGSGTTAIESMVYNRNGIGLDVNPIARLISKVKTTPINPKLLSEQYSRLLIAINNDPNLKEEVIPETPNISKWFTEESIYNLSRFKFYINQIENDDIRDFFLGTFSAIIRKCSNAEYRSQKTYISSRFRRPPANVFDMFDRRFNQYLQGMTHFYNEMLEKDSFARVVEGSADNFDLTDTLSELWGREKIDLAITSPPYVTAVEYPAVFKLEYQWLGYFADKEINEHRKNYIGTDRYYADQYKQKQKFGHKELDKQLEEIFKINNKKSYIIYKFFEGMRNNIKSVANHLKKNGKYVIVVGNNTVLNFEIPINEYLIDIAEEFGFKLEKKFSYVIKDRHLVFPRNGRGGIINKDWMIVLNKED</sequence>